<proteinExistence type="predicted"/>
<protein>
    <submittedName>
        <fullName evidence="5">Helix-turn-helix transcriptional regulator</fullName>
    </submittedName>
</protein>
<evidence type="ECO:0000313" key="6">
    <source>
        <dbReference type="Proteomes" id="UP000783287"/>
    </source>
</evidence>
<comment type="caution">
    <text evidence="5">The sequence shown here is derived from an EMBL/GenBank/DDBJ whole genome shotgun (WGS) entry which is preliminary data.</text>
</comment>
<dbReference type="PANTHER" id="PTHR33204">
    <property type="entry name" value="TRANSCRIPTIONAL REGULATOR, MARR FAMILY"/>
    <property type="match status" value="1"/>
</dbReference>
<sequence length="104" mass="11861">MIKNIESTEKMKSMRKALALLSSKWMMIIINAINVPSRYHEIAARVPDVDTRVLQDKLNVLIQKKLVIKKNHHGAKPYIEYSLSPMGIQALKIVPILEKIGKDL</sequence>
<dbReference type="InterPro" id="IPR036388">
    <property type="entry name" value="WH-like_DNA-bd_sf"/>
</dbReference>
<dbReference type="EMBL" id="JAGQLK010000223">
    <property type="protein sequence ID" value="MCA9384036.1"/>
    <property type="molecule type" value="Genomic_DNA"/>
</dbReference>
<reference evidence="5" key="2">
    <citation type="journal article" date="2021" name="Microbiome">
        <title>Successional dynamics and alternative stable states in a saline activated sludge microbial community over 9 years.</title>
        <authorList>
            <person name="Wang Y."/>
            <person name="Ye J."/>
            <person name="Ju F."/>
            <person name="Liu L."/>
            <person name="Boyd J.A."/>
            <person name="Deng Y."/>
            <person name="Parks D.H."/>
            <person name="Jiang X."/>
            <person name="Yin X."/>
            <person name="Woodcroft B.J."/>
            <person name="Tyson G.W."/>
            <person name="Hugenholtz P."/>
            <person name="Polz M.F."/>
            <person name="Zhang T."/>
        </authorList>
    </citation>
    <scope>NUCLEOTIDE SEQUENCE</scope>
    <source>
        <strain evidence="5">HKST-UBA14</strain>
    </source>
</reference>
<organism evidence="5 6">
    <name type="scientific">Candidatus Dojkabacteria bacterium</name>
    <dbReference type="NCBI Taxonomy" id="2099670"/>
    <lineage>
        <taxon>Bacteria</taxon>
        <taxon>Candidatus Dojkabacteria</taxon>
    </lineage>
</organism>
<evidence type="ECO:0000313" key="5">
    <source>
        <dbReference type="EMBL" id="MCA9384036.1"/>
    </source>
</evidence>
<dbReference type="AlphaFoldDB" id="A0A955L6R3"/>
<accession>A0A955L6R3</accession>
<dbReference type="GO" id="GO:0003677">
    <property type="term" value="F:DNA binding"/>
    <property type="evidence" value="ECO:0007669"/>
    <property type="project" value="UniProtKB-KW"/>
</dbReference>
<keyword evidence="1" id="KW-0805">Transcription regulation</keyword>
<reference evidence="5" key="1">
    <citation type="submission" date="2020-04" db="EMBL/GenBank/DDBJ databases">
        <authorList>
            <person name="Zhang T."/>
        </authorList>
    </citation>
    <scope>NUCLEOTIDE SEQUENCE</scope>
    <source>
        <strain evidence="5">HKST-UBA14</strain>
    </source>
</reference>
<evidence type="ECO:0000259" key="4">
    <source>
        <dbReference type="PROSITE" id="PS51118"/>
    </source>
</evidence>
<dbReference type="Pfam" id="PF01638">
    <property type="entry name" value="HxlR"/>
    <property type="match status" value="1"/>
</dbReference>
<keyword evidence="3" id="KW-0804">Transcription</keyword>
<dbReference type="PANTHER" id="PTHR33204:SF37">
    <property type="entry name" value="HTH-TYPE TRANSCRIPTIONAL REGULATOR YODB"/>
    <property type="match status" value="1"/>
</dbReference>
<dbReference type="Gene3D" id="1.10.10.10">
    <property type="entry name" value="Winged helix-like DNA-binding domain superfamily/Winged helix DNA-binding domain"/>
    <property type="match status" value="1"/>
</dbReference>
<gene>
    <name evidence="5" type="ORF">KC909_06770</name>
</gene>
<dbReference type="InterPro" id="IPR002577">
    <property type="entry name" value="HTH_HxlR"/>
</dbReference>
<evidence type="ECO:0000256" key="2">
    <source>
        <dbReference type="ARBA" id="ARBA00023125"/>
    </source>
</evidence>
<dbReference type="SUPFAM" id="SSF46785">
    <property type="entry name" value="Winged helix' DNA-binding domain"/>
    <property type="match status" value="1"/>
</dbReference>
<dbReference type="Proteomes" id="UP000783287">
    <property type="component" value="Unassembled WGS sequence"/>
</dbReference>
<feature type="domain" description="HTH hxlR-type" evidence="4">
    <location>
        <begin position="12"/>
        <end position="104"/>
    </location>
</feature>
<dbReference type="PROSITE" id="PS51118">
    <property type="entry name" value="HTH_HXLR"/>
    <property type="match status" value="1"/>
</dbReference>
<dbReference type="InterPro" id="IPR036390">
    <property type="entry name" value="WH_DNA-bd_sf"/>
</dbReference>
<name>A0A955L6R3_9BACT</name>
<evidence type="ECO:0000256" key="3">
    <source>
        <dbReference type="ARBA" id="ARBA00023163"/>
    </source>
</evidence>
<keyword evidence="2" id="KW-0238">DNA-binding</keyword>
<evidence type="ECO:0000256" key="1">
    <source>
        <dbReference type="ARBA" id="ARBA00023015"/>
    </source>
</evidence>